<reference evidence="5 6" key="1">
    <citation type="submission" date="2017-09" db="EMBL/GenBank/DDBJ databases">
        <authorList>
            <person name="Jakob F."/>
        </authorList>
    </citation>
    <scope>NUCLEOTIDE SEQUENCE [LARGE SCALE GENOMIC DNA]</scope>
    <source>
        <strain evidence="5 6">TMW 2.1880</strain>
    </source>
</reference>
<dbReference type="InterPro" id="IPR041602">
    <property type="entry name" value="Quercetinase_C"/>
</dbReference>
<feature type="domain" description="Pirin N-terminal" evidence="3">
    <location>
        <begin position="9"/>
        <end position="118"/>
    </location>
</feature>
<dbReference type="EMBL" id="NWUS01000003">
    <property type="protein sequence ID" value="MBA5726217.1"/>
    <property type="molecule type" value="Genomic_DNA"/>
</dbReference>
<protein>
    <recommendedName>
        <fullName evidence="7">Pirin family protein</fullName>
    </recommendedName>
</protein>
<evidence type="ECO:0008006" key="7">
    <source>
        <dbReference type="Google" id="ProtNLM"/>
    </source>
</evidence>
<evidence type="ECO:0000313" key="6">
    <source>
        <dbReference type="Proteomes" id="UP001516390"/>
    </source>
</evidence>
<evidence type="ECO:0000259" key="3">
    <source>
        <dbReference type="Pfam" id="PF02678"/>
    </source>
</evidence>
<proteinExistence type="inferred from homology"/>
<organism evidence="5 6">
    <name type="scientific">Bombella favorum</name>
    <dbReference type="NCBI Taxonomy" id="2039164"/>
    <lineage>
        <taxon>Bacteria</taxon>
        <taxon>Pseudomonadati</taxon>
        <taxon>Pseudomonadota</taxon>
        <taxon>Alphaproteobacteria</taxon>
        <taxon>Acetobacterales</taxon>
        <taxon>Acetobacteraceae</taxon>
        <taxon>Bombella</taxon>
    </lineage>
</organism>
<feature type="domain" description="Quercetin 2,3-dioxygenase C-terminal cupin" evidence="4">
    <location>
        <begin position="151"/>
        <end position="230"/>
    </location>
</feature>
<gene>
    <name evidence="5" type="ORF">CPA57_08050</name>
</gene>
<dbReference type="PANTHER" id="PTHR43212:SF3">
    <property type="entry name" value="QUERCETIN 2,3-DIOXYGENASE"/>
    <property type="match status" value="1"/>
</dbReference>
<comment type="similarity">
    <text evidence="1 2">Belongs to the pirin family.</text>
</comment>
<dbReference type="RefSeq" id="WP_182082275.1">
    <property type="nucleotide sequence ID" value="NZ_NWUS01000003.1"/>
</dbReference>
<comment type="caution">
    <text evidence="5">The sequence shown here is derived from an EMBL/GenBank/DDBJ whole genome shotgun (WGS) entry which is preliminary data.</text>
</comment>
<evidence type="ECO:0000256" key="1">
    <source>
        <dbReference type="ARBA" id="ARBA00008416"/>
    </source>
</evidence>
<name>A0ABR5ZPE9_9PROT</name>
<dbReference type="Gene3D" id="2.60.120.10">
    <property type="entry name" value="Jelly Rolls"/>
    <property type="match status" value="2"/>
</dbReference>
<dbReference type="SUPFAM" id="SSF51182">
    <property type="entry name" value="RmlC-like cupins"/>
    <property type="match status" value="1"/>
</dbReference>
<dbReference type="Pfam" id="PF17954">
    <property type="entry name" value="Pirin_C_2"/>
    <property type="match status" value="1"/>
</dbReference>
<evidence type="ECO:0000256" key="2">
    <source>
        <dbReference type="RuleBase" id="RU003457"/>
    </source>
</evidence>
<evidence type="ECO:0000313" key="5">
    <source>
        <dbReference type="EMBL" id="MBA5726217.1"/>
    </source>
</evidence>
<dbReference type="InterPro" id="IPR012093">
    <property type="entry name" value="Pirin"/>
</dbReference>
<dbReference type="PIRSF" id="PIRSF006232">
    <property type="entry name" value="Pirin"/>
    <property type="match status" value="1"/>
</dbReference>
<dbReference type="InterPro" id="IPR011051">
    <property type="entry name" value="RmlC_Cupin_sf"/>
</dbReference>
<sequence>MIDIRPFAQLGHADHGWLDARHHFSFAHYFDPNRMGWGRLRVWNDDTIAPNTGFDTHPHKDMEIITYVRRGAITHRDSLGNTGRTEAGDVQVMSAGTGIFHSEYNLEPIPTQIFQIWITPTEKGHEPSWATRRFPKQETTGQFTILASGYADDEGALPIHTEARVLGLTLQKGQRSHYTPAKGRMLYLVLASGNLLLNGQHVTTRSGVAISEEETITLEALDDTEIVLVDTAP</sequence>
<dbReference type="InterPro" id="IPR014710">
    <property type="entry name" value="RmlC-like_jellyroll"/>
</dbReference>
<dbReference type="PANTHER" id="PTHR43212">
    <property type="entry name" value="QUERCETIN 2,3-DIOXYGENASE"/>
    <property type="match status" value="1"/>
</dbReference>
<dbReference type="Pfam" id="PF02678">
    <property type="entry name" value="Pirin"/>
    <property type="match status" value="1"/>
</dbReference>
<dbReference type="Proteomes" id="UP001516390">
    <property type="component" value="Unassembled WGS sequence"/>
</dbReference>
<keyword evidence="6" id="KW-1185">Reference proteome</keyword>
<evidence type="ECO:0000259" key="4">
    <source>
        <dbReference type="Pfam" id="PF17954"/>
    </source>
</evidence>
<accession>A0ABR5ZPE9</accession>
<dbReference type="CDD" id="cd02910">
    <property type="entry name" value="cupin_Yhhw_N"/>
    <property type="match status" value="1"/>
</dbReference>
<dbReference type="InterPro" id="IPR003829">
    <property type="entry name" value="Pirin_N_dom"/>
</dbReference>